<dbReference type="NCBIfam" id="TIGR01643">
    <property type="entry name" value="YD_repeat_2x"/>
    <property type="match status" value="2"/>
</dbReference>
<evidence type="ECO:0000313" key="2">
    <source>
        <dbReference type="Proteomes" id="UP000006503"/>
    </source>
</evidence>
<dbReference type="EMBL" id="CP003734">
    <property type="protein sequence ID" value="AFO50399.1"/>
    <property type="molecule type" value="Genomic_DNA"/>
</dbReference>
<dbReference type="InterPro" id="IPR006530">
    <property type="entry name" value="YD"/>
</dbReference>
<dbReference type="Gene3D" id="2.180.10.10">
    <property type="entry name" value="RHS repeat-associated core"/>
    <property type="match status" value="1"/>
</dbReference>
<sequence>MLRISHPNGTTESFTYNVYGQVLSHTDGKGQTTRLMRTARGLPSSRQDAKGQRVRYEYDKAIRLTALANENNATYSFTYDSSSAPIPLLPPTGSAGRNHIRL</sequence>
<dbReference type="PATRIC" id="fig|1196325.3.peg.4525"/>
<dbReference type="KEGG" id="ppx:T1E_4572"/>
<accession>I7CET2</accession>
<proteinExistence type="predicted"/>
<evidence type="ECO:0000313" key="1">
    <source>
        <dbReference type="EMBL" id="AFO50399.1"/>
    </source>
</evidence>
<dbReference type="HOGENOM" id="CLU_2312177_0_0_6"/>
<gene>
    <name evidence="1" type="ordered locus">T1E_4572</name>
</gene>
<organism evidence="1 2">
    <name type="scientific">Pseudomonas putida (strain DOT-T1E)</name>
    <dbReference type="NCBI Taxonomy" id="1196325"/>
    <lineage>
        <taxon>Bacteria</taxon>
        <taxon>Pseudomonadati</taxon>
        <taxon>Pseudomonadota</taxon>
        <taxon>Gammaproteobacteria</taxon>
        <taxon>Pseudomonadales</taxon>
        <taxon>Pseudomonadaceae</taxon>
        <taxon>Pseudomonas</taxon>
    </lineage>
</organism>
<protein>
    <submittedName>
        <fullName evidence="1">YD repeat-containing protein</fullName>
    </submittedName>
</protein>
<reference evidence="2" key="1">
    <citation type="journal article" date="2013" name="Microb. Biotechnol.">
        <title>Metabolic potential of the organic-solvent tolerant Pseudomonas putida DOT-T1E deduced from its annotated genome.</title>
        <authorList>
            <person name="Udaondo Z."/>
            <person name="Molina L."/>
            <person name="Daniels C."/>
            <person name="Gomez M.J."/>
            <person name="Molina-Henares M.A."/>
            <person name="Matilla M.A."/>
            <person name="Roca A."/>
            <person name="Fernandez M."/>
            <person name="Duque E."/>
            <person name="Segura A."/>
            <person name="Ramos J.L."/>
        </authorList>
    </citation>
    <scope>NUCLEOTIDE SEQUENCE [LARGE SCALE GENOMIC DNA]</scope>
    <source>
        <strain evidence="2">DOT-T1E</strain>
    </source>
</reference>
<name>I7CET2_PSEPT</name>
<dbReference type="AlphaFoldDB" id="I7CET2"/>
<dbReference type="Proteomes" id="UP000006503">
    <property type="component" value="Chromosome"/>
</dbReference>